<name>A0AAD8VXN9_LOLMU</name>
<comment type="caution">
    <text evidence="1">The sequence shown here is derived from an EMBL/GenBank/DDBJ whole genome shotgun (WGS) entry which is preliminary data.</text>
</comment>
<accession>A0AAD8VXN9</accession>
<organism evidence="1 2">
    <name type="scientific">Lolium multiflorum</name>
    <name type="common">Italian ryegrass</name>
    <name type="synonym">Lolium perenne subsp. multiflorum</name>
    <dbReference type="NCBI Taxonomy" id="4521"/>
    <lineage>
        <taxon>Eukaryota</taxon>
        <taxon>Viridiplantae</taxon>
        <taxon>Streptophyta</taxon>
        <taxon>Embryophyta</taxon>
        <taxon>Tracheophyta</taxon>
        <taxon>Spermatophyta</taxon>
        <taxon>Magnoliopsida</taxon>
        <taxon>Liliopsida</taxon>
        <taxon>Poales</taxon>
        <taxon>Poaceae</taxon>
        <taxon>BOP clade</taxon>
        <taxon>Pooideae</taxon>
        <taxon>Poodae</taxon>
        <taxon>Poeae</taxon>
        <taxon>Poeae Chloroplast Group 2 (Poeae type)</taxon>
        <taxon>Loliodinae</taxon>
        <taxon>Loliinae</taxon>
        <taxon>Lolium</taxon>
    </lineage>
</organism>
<keyword evidence="2" id="KW-1185">Reference proteome</keyword>
<evidence type="ECO:0000313" key="1">
    <source>
        <dbReference type="EMBL" id="KAK1626134.1"/>
    </source>
</evidence>
<sequence length="161" mass="17403">MGQKPFTGVVLPGRWHVGPVQASTRSLYKDAIDGCYDRPVSAPYSDRVGCSRRYSVLADIVVPGSHCDGVGGVGDDTSVAANKTPLPGASARDVSRDRCNPHTVIPLPRARLKAVNIRWRTSQCQPGRPATGHGLPCVSRPFADDGQWRKYSLPSWAAAHW</sequence>
<dbReference type="Proteomes" id="UP001231189">
    <property type="component" value="Unassembled WGS sequence"/>
</dbReference>
<proteinExistence type="predicted"/>
<protein>
    <submittedName>
        <fullName evidence="1">Uncharacterized protein</fullName>
    </submittedName>
</protein>
<gene>
    <name evidence="1" type="ORF">QYE76_000449</name>
</gene>
<dbReference type="AlphaFoldDB" id="A0AAD8VXN9"/>
<evidence type="ECO:0000313" key="2">
    <source>
        <dbReference type="Proteomes" id="UP001231189"/>
    </source>
</evidence>
<reference evidence="1" key="1">
    <citation type="submission" date="2023-07" db="EMBL/GenBank/DDBJ databases">
        <title>A chromosome-level genome assembly of Lolium multiflorum.</title>
        <authorList>
            <person name="Chen Y."/>
            <person name="Copetti D."/>
            <person name="Kolliker R."/>
            <person name="Studer B."/>
        </authorList>
    </citation>
    <scope>NUCLEOTIDE SEQUENCE</scope>
    <source>
        <strain evidence="1">02402/16</strain>
        <tissue evidence="1">Leaf</tissue>
    </source>
</reference>
<dbReference type="EMBL" id="JAUUTY010000005">
    <property type="protein sequence ID" value="KAK1626134.1"/>
    <property type="molecule type" value="Genomic_DNA"/>
</dbReference>